<dbReference type="GO" id="GO:0005665">
    <property type="term" value="C:RNA polymerase II, core complex"/>
    <property type="evidence" value="ECO:0007669"/>
    <property type="project" value="TreeGrafter"/>
</dbReference>
<sequence length="167" mass="19462">MSDEEDIQEVYDETDESENESIPDEDSIEEYCLDPLVDETTEKMEVEKILKSPTFIGDTHPQEKHINYEEVLALCSILRDEKQNIDDPRHRTLPLLTKYEYTRILGVRAGQVEQGASLFIKVPDTLIDSYLIAKEELHQKKLPFIIKRPIPNGTIEYWKLEDLEILV</sequence>
<dbReference type="GO" id="GO:0003899">
    <property type="term" value="F:DNA-directed RNA polymerase activity"/>
    <property type="evidence" value="ECO:0007669"/>
    <property type="project" value="InterPro"/>
</dbReference>
<keyword evidence="2" id="KW-0804">Transcription</keyword>
<proteinExistence type="predicted"/>
<dbReference type="Gene3D" id="3.90.940.10">
    <property type="match status" value="1"/>
</dbReference>
<name>A0A6C0AIN4_9ZZZZ</name>
<dbReference type="GO" id="GO:0003677">
    <property type="term" value="F:DNA binding"/>
    <property type="evidence" value="ECO:0007669"/>
    <property type="project" value="InterPro"/>
</dbReference>
<dbReference type="PANTHER" id="PTHR47227">
    <property type="entry name" value="DNA-DIRECTED RNA POLYMERASE SUBUNIT K"/>
    <property type="match status" value="1"/>
</dbReference>
<dbReference type="GO" id="GO:0005736">
    <property type="term" value="C:RNA polymerase I complex"/>
    <property type="evidence" value="ECO:0007669"/>
    <property type="project" value="TreeGrafter"/>
</dbReference>
<dbReference type="GO" id="GO:0042797">
    <property type="term" value="P:tRNA transcription by RNA polymerase III"/>
    <property type="evidence" value="ECO:0007669"/>
    <property type="project" value="TreeGrafter"/>
</dbReference>
<accession>A0A6C0AIN4</accession>
<feature type="region of interest" description="Disordered" evidence="3">
    <location>
        <begin position="1"/>
        <end position="28"/>
    </location>
</feature>
<evidence type="ECO:0000256" key="1">
    <source>
        <dbReference type="ARBA" id="ARBA00022478"/>
    </source>
</evidence>
<dbReference type="GO" id="GO:0006360">
    <property type="term" value="P:transcription by RNA polymerase I"/>
    <property type="evidence" value="ECO:0007669"/>
    <property type="project" value="TreeGrafter"/>
</dbReference>
<dbReference type="GO" id="GO:0006366">
    <property type="term" value="P:transcription by RNA polymerase II"/>
    <property type="evidence" value="ECO:0007669"/>
    <property type="project" value="TreeGrafter"/>
</dbReference>
<dbReference type="EMBL" id="MN740626">
    <property type="protein sequence ID" value="QHS79225.1"/>
    <property type="molecule type" value="Genomic_DNA"/>
</dbReference>
<evidence type="ECO:0000256" key="3">
    <source>
        <dbReference type="SAM" id="MobiDB-lite"/>
    </source>
</evidence>
<dbReference type="PROSITE" id="PS01111">
    <property type="entry name" value="RNA_POL_K_14KD"/>
    <property type="match status" value="1"/>
</dbReference>
<keyword evidence="1" id="KW-0240">DNA-directed RNA polymerase</keyword>
<protein>
    <submittedName>
        <fullName evidence="4">Uncharacterized protein</fullName>
    </submittedName>
</protein>
<evidence type="ECO:0000313" key="4">
    <source>
        <dbReference type="EMBL" id="QHS79225.1"/>
    </source>
</evidence>
<dbReference type="InterPro" id="IPR020708">
    <property type="entry name" value="DNA-dir_RNA_polK_14-18kDa_CS"/>
</dbReference>
<dbReference type="InterPro" id="IPR036161">
    <property type="entry name" value="RPB6/omega-like_sf"/>
</dbReference>
<reference evidence="4" key="1">
    <citation type="journal article" date="2020" name="Nature">
        <title>Giant virus diversity and host interactions through global metagenomics.</title>
        <authorList>
            <person name="Schulz F."/>
            <person name="Roux S."/>
            <person name="Paez-Espino D."/>
            <person name="Jungbluth S."/>
            <person name="Walsh D.A."/>
            <person name="Denef V.J."/>
            <person name="McMahon K.D."/>
            <person name="Konstantinidis K.T."/>
            <person name="Eloe-Fadrosh E.A."/>
            <person name="Kyrpides N.C."/>
            <person name="Woyke T."/>
        </authorList>
    </citation>
    <scope>NUCLEOTIDE SEQUENCE</scope>
    <source>
        <strain evidence="4">GVMAG-S-1035118-87</strain>
    </source>
</reference>
<dbReference type="AlphaFoldDB" id="A0A6C0AIN4"/>
<dbReference type="SUPFAM" id="SSF63562">
    <property type="entry name" value="RPB6/omega subunit-like"/>
    <property type="match status" value="1"/>
</dbReference>
<evidence type="ECO:0000256" key="2">
    <source>
        <dbReference type="ARBA" id="ARBA00023163"/>
    </source>
</evidence>
<organism evidence="4">
    <name type="scientific">viral metagenome</name>
    <dbReference type="NCBI Taxonomy" id="1070528"/>
    <lineage>
        <taxon>unclassified sequences</taxon>
        <taxon>metagenomes</taxon>
        <taxon>organismal metagenomes</taxon>
    </lineage>
</organism>
<dbReference type="PANTHER" id="PTHR47227:SF5">
    <property type="entry name" value="DNA-DIRECTED RNA POLYMERASES I, II, AND III SUBUNIT RPABC2"/>
    <property type="match status" value="1"/>
</dbReference>
<dbReference type="GO" id="GO:0005666">
    <property type="term" value="C:RNA polymerase III complex"/>
    <property type="evidence" value="ECO:0007669"/>
    <property type="project" value="TreeGrafter"/>
</dbReference>